<dbReference type="GO" id="GO:0009055">
    <property type="term" value="F:electron transfer activity"/>
    <property type="evidence" value="ECO:0007669"/>
    <property type="project" value="InterPro"/>
</dbReference>
<dbReference type="InterPro" id="IPR036909">
    <property type="entry name" value="Cyt_c-like_dom_sf"/>
</dbReference>
<evidence type="ECO:0000256" key="3">
    <source>
        <dbReference type="ARBA" id="ARBA00023004"/>
    </source>
</evidence>
<comment type="caution">
    <text evidence="6">The sequence shown here is derived from an EMBL/GenBank/DDBJ whole genome shotgun (WGS) entry which is preliminary data.</text>
</comment>
<dbReference type="AlphaFoldDB" id="A0A0J7XX97"/>
<dbReference type="RefSeq" id="WP_059151020.1">
    <property type="nucleotide sequence ID" value="NZ_KQ130453.1"/>
</dbReference>
<dbReference type="InterPro" id="IPR009056">
    <property type="entry name" value="Cyt_c-like_dom"/>
</dbReference>
<evidence type="ECO:0000313" key="6">
    <source>
        <dbReference type="EMBL" id="KMS56159.1"/>
    </source>
</evidence>
<dbReference type="EMBL" id="JACU01000004">
    <property type="protein sequence ID" value="KMS56159.1"/>
    <property type="molecule type" value="Genomic_DNA"/>
</dbReference>
<gene>
    <name evidence="6" type="ORF">V474_14390</name>
</gene>
<sequence length="817" mass="89199">MAVGKGILAGLALLALGGCNGASGKKDEAVQAGLSDDHFVQAGEDYFRDMDNGVRLTPAEARGRNMWLVWSGGNDRFWDGMTKPTLGGFDLLKIVAPDPRSPNRRGNRWYQLGLVNEPCFKAPAKVDSYGLWRDERDPACPPDPFADAARYPGVAIGARGKTVPVGSYYGEPSGILGLRLFPNPDFDEKAKARWSAARYYADPRYYNDPKLVRPYRVGMSCGFCHVGPSPVHPPRDPENPTFADLNSTVGAQYMWVDRLFFWNPNERNYMYQLVKTYRPGAMDTSLVSTDNINNPRTMNAVYSLGDRLTAARQLGHEALKSGERDNMQFNMFTNSAALTRYFEAPDQVWTPHVLKDGSDAVGALGALNRVYLNIGLYSEEWLTHFNPVVGGKPITPIRIAVARKNSAYWRATEKGTLDTALFFLKAARPDRLADAPGGAAHLGTPEAVAHGRDVFAVTCARCHSSKQPQAPAGVSLADSAGPGYMSRFKAWWKWTQGPDFQQKMKALAARPDFANGNYFSTDVRIPVTLLRTNLCSPLATNALAGNIWDNFSSSSYKALPSVGRSSYRDPFTGAALAYAMPAGGRGYTRVPSLVSLWSTAPFLLNNSVGPFNGDPSVSGRMAVFDASIKAMLWPEKRPRDEEVPNAGGVIDRTTTRSYLFVPSSLLPKLPGKLDDEAQKALAQLTNSNGDIEVGPIPAGMPVNLLASLQPLAESRSPADITRHYGRVLILLAKLKAAILSVPKGADDAALRVHFSNLRGSLMALNKCPDFVVNRGHYFGTAAFNDQEGLTADERAFGTEPVLRDEDKRALISYLKSL</sequence>
<evidence type="ECO:0000256" key="1">
    <source>
        <dbReference type="ARBA" id="ARBA00022617"/>
    </source>
</evidence>
<evidence type="ECO:0000259" key="5">
    <source>
        <dbReference type="PROSITE" id="PS51007"/>
    </source>
</evidence>
<name>A0A0J7XX97_9SPHN</name>
<keyword evidence="2 4" id="KW-0479">Metal-binding</keyword>
<accession>A0A0J7XX97</accession>
<organism evidence="6 7">
    <name type="scientific">Novosphingobium barchaimii LL02</name>
    <dbReference type="NCBI Taxonomy" id="1114963"/>
    <lineage>
        <taxon>Bacteria</taxon>
        <taxon>Pseudomonadati</taxon>
        <taxon>Pseudomonadota</taxon>
        <taxon>Alphaproteobacteria</taxon>
        <taxon>Sphingomonadales</taxon>
        <taxon>Sphingomonadaceae</taxon>
        <taxon>Novosphingobium</taxon>
    </lineage>
</organism>
<dbReference type="PROSITE" id="PS51257">
    <property type="entry name" value="PROKAR_LIPOPROTEIN"/>
    <property type="match status" value="1"/>
</dbReference>
<reference evidence="6 7" key="1">
    <citation type="journal article" date="2015" name="G3 (Bethesda)">
        <title>Insights into Ongoing Evolution of the Hexachlorocyclohexane Catabolic Pathway from Comparative Genomics of Ten Sphingomonadaceae Strains.</title>
        <authorList>
            <person name="Pearce S.L."/>
            <person name="Oakeshott J.G."/>
            <person name="Pandey G."/>
        </authorList>
    </citation>
    <scope>NUCLEOTIDE SEQUENCE [LARGE SCALE GENOMIC DNA]</scope>
    <source>
        <strain evidence="6 7">LL02</strain>
    </source>
</reference>
<keyword evidence="7" id="KW-1185">Reference proteome</keyword>
<evidence type="ECO:0000256" key="2">
    <source>
        <dbReference type="ARBA" id="ARBA00022723"/>
    </source>
</evidence>
<dbReference type="GO" id="GO:0020037">
    <property type="term" value="F:heme binding"/>
    <property type="evidence" value="ECO:0007669"/>
    <property type="project" value="InterPro"/>
</dbReference>
<keyword evidence="1 4" id="KW-0349">Heme</keyword>
<evidence type="ECO:0000256" key="4">
    <source>
        <dbReference type="PROSITE-ProRule" id="PRU00433"/>
    </source>
</evidence>
<dbReference type="OrthoDB" id="9805202at2"/>
<keyword evidence="3 4" id="KW-0408">Iron</keyword>
<dbReference type="PROSITE" id="PS51007">
    <property type="entry name" value="CYTC"/>
    <property type="match status" value="1"/>
</dbReference>
<proteinExistence type="predicted"/>
<dbReference type="GO" id="GO:0046872">
    <property type="term" value="F:metal ion binding"/>
    <property type="evidence" value="ECO:0007669"/>
    <property type="project" value="UniProtKB-KW"/>
</dbReference>
<dbReference type="Proteomes" id="UP000052268">
    <property type="component" value="Unassembled WGS sequence"/>
</dbReference>
<evidence type="ECO:0000313" key="7">
    <source>
        <dbReference type="Proteomes" id="UP000052268"/>
    </source>
</evidence>
<protein>
    <recommendedName>
        <fullName evidence="5">Cytochrome c domain-containing protein</fullName>
    </recommendedName>
</protein>
<feature type="domain" description="Cytochrome c" evidence="5">
    <location>
        <begin position="446"/>
        <end position="689"/>
    </location>
</feature>
<dbReference type="SUPFAM" id="SSF46626">
    <property type="entry name" value="Cytochrome c"/>
    <property type="match status" value="2"/>
</dbReference>
<dbReference type="PATRIC" id="fig|1114963.3.peg.1694"/>